<sequence>MPPRMKRLRHRDYTIGWICAIAVEREAAVAVLDATHPPLSVAHNDKNTYTLGSIGPHNVVICCLPPGIYGLTAATTVANHMISTFAEIKATLMVGIGGGAPSRTTDIRLGDVVVSTPTESSPAVMQYDRGKTTQKGFVRSGILDKPSWMLSTAVGSLQVQHKQHGSLILQILSEMQAQQPRKWMPPTVDDLFDSTYEHAEGEETCANCDRTKLVPRGLRNGTMPVIHYGLIASANQVMKHGRTRDKLQKEFGILCFEMEGAGLMNDMQCLVVRGICDYSDSHKNKAWQSFAAATAAAYAKELLGVVPLRHRTHSPPSST</sequence>
<feature type="domain" description="Nucleoside phosphorylase" evidence="1">
    <location>
        <begin position="15"/>
        <end position="298"/>
    </location>
</feature>
<reference evidence="2 3" key="1">
    <citation type="submission" date="2024-07" db="EMBL/GenBank/DDBJ databases">
        <title>Section-level genome sequencing and comparative genomics of Aspergillus sections Usti and Cavernicolus.</title>
        <authorList>
            <consortium name="Lawrence Berkeley National Laboratory"/>
            <person name="Nybo J.L."/>
            <person name="Vesth T.C."/>
            <person name="Theobald S."/>
            <person name="Frisvad J.C."/>
            <person name="Larsen T.O."/>
            <person name="Kjaerboelling I."/>
            <person name="Rothschild-Mancinelli K."/>
            <person name="Lyhne E.K."/>
            <person name="Kogle M.E."/>
            <person name="Barry K."/>
            <person name="Clum A."/>
            <person name="Na H."/>
            <person name="Ledsgaard L."/>
            <person name="Lin J."/>
            <person name="Lipzen A."/>
            <person name="Kuo A."/>
            <person name="Riley R."/>
            <person name="Mondo S."/>
            <person name="Labutti K."/>
            <person name="Haridas S."/>
            <person name="Pangalinan J."/>
            <person name="Salamov A.A."/>
            <person name="Simmons B.A."/>
            <person name="Magnuson J.K."/>
            <person name="Chen J."/>
            <person name="Drula E."/>
            <person name="Henrissat B."/>
            <person name="Wiebenga A."/>
            <person name="Lubbers R.J."/>
            <person name="Gomes A.C."/>
            <person name="Makela M.R."/>
            <person name="Stajich J."/>
            <person name="Grigoriev I.V."/>
            <person name="Mortensen U.H."/>
            <person name="De Vries R.P."/>
            <person name="Baker S.E."/>
            <person name="Andersen M.R."/>
        </authorList>
    </citation>
    <scope>NUCLEOTIDE SEQUENCE [LARGE SCALE GENOMIC DNA]</scope>
    <source>
        <strain evidence="2 3">CBS 123904</strain>
    </source>
</reference>
<dbReference type="SUPFAM" id="SSF53167">
    <property type="entry name" value="Purine and uridine phosphorylases"/>
    <property type="match status" value="1"/>
</dbReference>
<dbReference type="Proteomes" id="UP001610446">
    <property type="component" value="Unassembled WGS sequence"/>
</dbReference>
<comment type="caution">
    <text evidence="2">The sequence shown here is derived from an EMBL/GenBank/DDBJ whole genome shotgun (WGS) entry which is preliminary data.</text>
</comment>
<gene>
    <name evidence="2" type="ORF">BJY01DRAFT_264321</name>
</gene>
<evidence type="ECO:0000313" key="2">
    <source>
        <dbReference type="EMBL" id="KAL2843337.1"/>
    </source>
</evidence>
<proteinExistence type="predicted"/>
<dbReference type="Gene3D" id="3.40.50.1580">
    <property type="entry name" value="Nucleoside phosphorylase domain"/>
    <property type="match status" value="1"/>
</dbReference>
<name>A0ABR4JTI6_9EURO</name>
<protein>
    <submittedName>
        <fullName evidence="2">Pfs domain protein</fullName>
    </submittedName>
</protein>
<keyword evidence="3" id="KW-1185">Reference proteome</keyword>
<dbReference type="EMBL" id="JBFXLU010000091">
    <property type="protein sequence ID" value="KAL2843337.1"/>
    <property type="molecule type" value="Genomic_DNA"/>
</dbReference>
<dbReference type="InterPro" id="IPR000845">
    <property type="entry name" value="Nucleoside_phosphorylase_d"/>
</dbReference>
<evidence type="ECO:0000259" key="1">
    <source>
        <dbReference type="Pfam" id="PF01048"/>
    </source>
</evidence>
<organism evidence="2 3">
    <name type="scientific">Aspergillus pseudoustus</name>
    <dbReference type="NCBI Taxonomy" id="1810923"/>
    <lineage>
        <taxon>Eukaryota</taxon>
        <taxon>Fungi</taxon>
        <taxon>Dikarya</taxon>
        <taxon>Ascomycota</taxon>
        <taxon>Pezizomycotina</taxon>
        <taxon>Eurotiomycetes</taxon>
        <taxon>Eurotiomycetidae</taxon>
        <taxon>Eurotiales</taxon>
        <taxon>Aspergillaceae</taxon>
        <taxon>Aspergillus</taxon>
        <taxon>Aspergillus subgen. Nidulantes</taxon>
    </lineage>
</organism>
<dbReference type="InterPro" id="IPR053137">
    <property type="entry name" value="NLR-like"/>
</dbReference>
<accession>A0ABR4JTI6</accession>
<evidence type="ECO:0000313" key="3">
    <source>
        <dbReference type="Proteomes" id="UP001610446"/>
    </source>
</evidence>
<dbReference type="PANTHER" id="PTHR46082">
    <property type="entry name" value="ATP/GTP-BINDING PROTEIN-RELATED"/>
    <property type="match status" value="1"/>
</dbReference>
<dbReference type="Pfam" id="PF01048">
    <property type="entry name" value="PNP_UDP_1"/>
    <property type="match status" value="1"/>
</dbReference>
<dbReference type="InterPro" id="IPR035994">
    <property type="entry name" value="Nucleoside_phosphorylase_sf"/>
</dbReference>
<dbReference type="PANTHER" id="PTHR46082:SF11">
    <property type="entry name" value="AAA+ ATPASE DOMAIN-CONTAINING PROTEIN-RELATED"/>
    <property type="match status" value="1"/>
</dbReference>